<feature type="region of interest" description="Disordered" evidence="1">
    <location>
        <begin position="70"/>
        <end position="102"/>
    </location>
</feature>
<feature type="region of interest" description="Disordered" evidence="1">
    <location>
        <begin position="125"/>
        <end position="208"/>
    </location>
</feature>
<dbReference type="EMBL" id="NAJQ01000427">
    <property type="protein sequence ID" value="TKA69877.1"/>
    <property type="molecule type" value="Genomic_DNA"/>
</dbReference>
<dbReference type="Proteomes" id="UP000309340">
    <property type="component" value="Unassembled WGS sequence"/>
</dbReference>
<name>A0A4U0X2J5_9PEZI</name>
<accession>A0A4U0X2J5</accession>
<gene>
    <name evidence="2" type="ORF">B0A55_08829</name>
</gene>
<comment type="caution">
    <text evidence="2">The sequence shown here is derived from an EMBL/GenBank/DDBJ whole genome shotgun (WGS) entry which is preliminary data.</text>
</comment>
<proteinExistence type="predicted"/>
<protein>
    <submittedName>
        <fullName evidence="2">Uncharacterized protein</fullName>
    </submittedName>
</protein>
<evidence type="ECO:0000256" key="1">
    <source>
        <dbReference type="SAM" id="MobiDB-lite"/>
    </source>
</evidence>
<evidence type="ECO:0000313" key="2">
    <source>
        <dbReference type="EMBL" id="TKA69877.1"/>
    </source>
</evidence>
<keyword evidence="3" id="KW-1185">Reference proteome</keyword>
<dbReference type="AlphaFoldDB" id="A0A4U0X2J5"/>
<sequence>MPSQHTKPRARKVFVPKRWPHNPRVPVGGIYGPLLTDEELDRMVDAAKAKEAAEAEEAWLAQVDPDFRAKYKASSGNQGDRRSQNHRGSTEPELVREQAYEDRAVGGYQAGGGFLTEEAYTAACPPETRAAHGQVRDAVNQAEKEQPSSAPIPDYHPIFAALKGSVFETQPTPPPAASGAPSASALAASISAQPTTPYQRSALRNRQR</sequence>
<reference evidence="2 3" key="1">
    <citation type="submission" date="2017-03" db="EMBL/GenBank/DDBJ databases">
        <title>Genomes of endolithic fungi from Antarctica.</title>
        <authorList>
            <person name="Coleine C."/>
            <person name="Masonjones S."/>
            <person name="Stajich J.E."/>
        </authorList>
    </citation>
    <scope>NUCLEOTIDE SEQUENCE [LARGE SCALE GENOMIC DNA]</scope>
    <source>
        <strain evidence="2 3">CCFEE 5184</strain>
    </source>
</reference>
<organism evidence="2 3">
    <name type="scientific">Friedmanniomyces simplex</name>
    <dbReference type="NCBI Taxonomy" id="329884"/>
    <lineage>
        <taxon>Eukaryota</taxon>
        <taxon>Fungi</taxon>
        <taxon>Dikarya</taxon>
        <taxon>Ascomycota</taxon>
        <taxon>Pezizomycotina</taxon>
        <taxon>Dothideomycetes</taxon>
        <taxon>Dothideomycetidae</taxon>
        <taxon>Mycosphaerellales</taxon>
        <taxon>Teratosphaeriaceae</taxon>
        <taxon>Friedmanniomyces</taxon>
    </lineage>
</organism>
<feature type="compositionally biased region" description="Low complexity" evidence="1">
    <location>
        <begin position="177"/>
        <end position="192"/>
    </location>
</feature>
<feature type="compositionally biased region" description="Basic and acidic residues" evidence="1">
    <location>
        <begin position="79"/>
        <end position="102"/>
    </location>
</feature>
<feature type="compositionally biased region" description="Polar residues" evidence="1">
    <location>
        <begin position="193"/>
        <end position="202"/>
    </location>
</feature>
<evidence type="ECO:0000313" key="3">
    <source>
        <dbReference type="Proteomes" id="UP000309340"/>
    </source>
</evidence>